<dbReference type="NCBIfam" id="NF006901">
    <property type="entry name" value="PRK09392.1"/>
    <property type="match status" value="1"/>
</dbReference>
<accession>A0A059G2F0</accession>
<dbReference type="InterPro" id="IPR012318">
    <property type="entry name" value="HTH_CRP"/>
</dbReference>
<dbReference type="InterPro" id="IPR000595">
    <property type="entry name" value="cNMP-bd_dom"/>
</dbReference>
<dbReference type="InterPro" id="IPR050397">
    <property type="entry name" value="Env_Response_Regulators"/>
</dbReference>
<dbReference type="OrthoDB" id="190787at2"/>
<evidence type="ECO:0000259" key="4">
    <source>
        <dbReference type="PROSITE" id="PS50042"/>
    </source>
</evidence>
<dbReference type="GO" id="GO:0003700">
    <property type="term" value="F:DNA-binding transcription factor activity"/>
    <property type="evidence" value="ECO:0007669"/>
    <property type="project" value="TreeGrafter"/>
</dbReference>
<sequence>MTLKPTDIVRTRELAFFRAASDETFDRVMSGAFLQRFPSGTTLLMEGDSVDFLYVLLDGSVELGAGWKSKDTTLAILRPVSTFILAAVVLESDALMSAVTLERSEILMVPGESIRRAMSDDPAFGFAISEELAGCYRGLVRSIKNHKLRDSTERLANYLMTQRARQGETDEITLPHEKRVLAALLGMSPENLSRAFAKLSAQGVAVDGALVRFSKVQALERLARPSPLIDNHFAQSRSQLGKANTERQQGVLNDPQNR</sequence>
<dbReference type="PANTHER" id="PTHR24567:SF26">
    <property type="entry name" value="REGULATORY PROTEIN YEIL"/>
    <property type="match status" value="1"/>
</dbReference>
<keyword evidence="1" id="KW-0805">Transcription regulation</keyword>
<proteinExistence type="predicted"/>
<dbReference type="Pfam" id="PF13545">
    <property type="entry name" value="HTH_Crp_2"/>
    <property type="match status" value="1"/>
</dbReference>
<dbReference type="SUPFAM" id="SSF51206">
    <property type="entry name" value="cAMP-binding domain-like"/>
    <property type="match status" value="1"/>
</dbReference>
<keyword evidence="2" id="KW-0238">DNA-binding</keyword>
<dbReference type="GO" id="GO:0003677">
    <property type="term" value="F:DNA binding"/>
    <property type="evidence" value="ECO:0007669"/>
    <property type="project" value="UniProtKB-KW"/>
</dbReference>
<dbReference type="Proteomes" id="UP000024942">
    <property type="component" value="Unassembled WGS sequence"/>
</dbReference>
<evidence type="ECO:0000259" key="5">
    <source>
        <dbReference type="PROSITE" id="PS51063"/>
    </source>
</evidence>
<dbReference type="InterPro" id="IPR018490">
    <property type="entry name" value="cNMP-bd_dom_sf"/>
</dbReference>
<dbReference type="AlphaFoldDB" id="A0A059G2F0"/>
<dbReference type="InterPro" id="IPR014710">
    <property type="entry name" value="RmlC-like_jellyroll"/>
</dbReference>
<dbReference type="PROSITE" id="PS50042">
    <property type="entry name" value="CNMP_BINDING_3"/>
    <property type="match status" value="1"/>
</dbReference>
<evidence type="ECO:0000256" key="3">
    <source>
        <dbReference type="ARBA" id="ARBA00023163"/>
    </source>
</evidence>
<dbReference type="SUPFAM" id="SSF46785">
    <property type="entry name" value="Winged helix' DNA-binding domain"/>
    <property type="match status" value="1"/>
</dbReference>
<feature type="domain" description="HTH crp-type" evidence="5">
    <location>
        <begin position="149"/>
        <end position="217"/>
    </location>
</feature>
<name>A0A059G2F0_9PROT</name>
<feature type="domain" description="Cyclic nucleotide-binding" evidence="4">
    <location>
        <begin position="16"/>
        <end position="118"/>
    </location>
</feature>
<reference evidence="6 7" key="1">
    <citation type="journal article" date="2014" name="Antonie Van Leeuwenhoek">
        <title>Hyphomonas beringensis sp. nov. and Hyphomonas chukchiensis sp. nov., isolated from surface seawater of the Bering Sea and Chukchi Sea.</title>
        <authorList>
            <person name="Li C."/>
            <person name="Lai Q."/>
            <person name="Li G."/>
            <person name="Dong C."/>
            <person name="Wang J."/>
            <person name="Liao Y."/>
            <person name="Shao Z."/>
        </authorList>
    </citation>
    <scope>NUCLEOTIDE SEQUENCE [LARGE SCALE GENOMIC DNA]</scope>
    <source>
        <strain evidence="6 7">SCH89</strain>
    </source>
</reference>
<comment type="caution">
    <text evidence="6">The sequence shown here is derived from an EMBL/GenBank/DDBJ whole genome shotgun (WGS) entry which is preliminary data.</text>
</comment>
<dbReference type="EMBL" id="ARYL01000040">
    <property type="protein sequence ID" value="KDA00976.1"/>
    <property type="molecule type" value="Genomic_DNA"/>
</dbReference>
<evidence type="ECO:0000313" key="7">
    <source>
        <dbReference type="Proteomes" id="UP000024942"/>
    </source>
</evidence>
<dbReference type="GO" id="GO:0005829">
    <property type="term" value="C:cytosol"/>
    <property type="evidence" value="ECO:0007669"/>
    <property type="project" value="TreeGrafter"/>
</dbReference>
<gene>
    <name evidence="6" type="primary">ftrB</name>
    <name evidence="6" type="ORF">HOC_17761</name>
</gene>
<dbReference type="InterPro" id="IPR036390">
    <property type="entry name" value="WH_DNA-bd_sf"/>
</dbReference>
<keyword evidence="7" id="KW-1185">Reference proteome</keyword>
<dbReference type="SMART" id="SM00100">
    <property type="entry name" value="cNMP"/>
    <property type="match status" value="1"/>
</dbReference>
<dbReference type="RefSeq" id="WP_035541074.1">
    <property type="nucleotide sequence ID" value="NZ_ARYL01000040.1"/>
</dbReference>
<dbReference type="InterPro" id="IPR036388">
    <property type="entry name" value="WH-like_DNA-bd_sf"/>
</dbReference>
<evidence type="ECO:0000256" key="2">
    <source>
        <dbReference type="ARBA" id="ARBA00023125"/>
    </source>
</evidence>
<dbReference type="CDD" id="cd00038">
    <property type="entry name" value="CAP_ED"/>
    <property type="match status" value="1"/>
</dbReference>
<dbReference type="PANTHER" id="PTHR24567">
    <property type="entry name" value="CRP FAMILY TRANSCRIPTIONAL REGULATORY PROTEIN"/>
    <property type="match status" value="1"/>
</dbReference>
<dbReference type="PROSITE" id="PS51063">
    <property type="entry name" value="HTH_CRP_2"/>
    <property type="match status" value="1"/>
</dbReference>
<evidence type="ECO:0000256" key="1">
    <source>
        <dbReference type="ARBA" id="ARBA00023015"/>
    </source>
</evidence>
<dbReference type="Gene3D" id="2.60.120.10">
    <property type="entry name" value="Jelly Rolls"/>
    <property type="match status" value="1"/>
</dbReference>
<protein>
    <submittedName>
        <fullName evidence="6">Transcriptional activator FtrB</fullName>
    </submittedName>
</protein>
<organism evidence="6 7">
    <name type="scientific">Hyphomonas oceanitis SCH89</name>
    <dbReference type="NCBI Taxonomy" id="1280953"/>
    <lineage>
        <taxon>Bacteria</taxon>
        <taxon>Pseudomonadati</taxon>
        <taxon>Pseudomonadota</taxon>
        <taxon>Alphaproteobacteria</taxon>
        <taxon>Hyphomonadales</taxon>
        <taxon>Hyphomonadaceae</taxon>
        <taxon>Hyphomonas</taxon>
    </lineage>
</organism>
<dbReference type="Gene3D" id="1.10.10.10">
    <property type="entry name" value="Winged helix-like DNA-binding domain superfamily/Winged helix DNA-binding domain"/>
    <property type="match status" value="1"/>
</dbReference>
<evidence type="ECO:0000313" key="6">
    <source>
        <dbReference type="EMBL" id="KDA00976.1"/>
    </source>
</evidence>
<dbReference type="Pfam" id="PF00027">
    <property type="entry name" value="cNMP_binding"/>
    <property type="match status" value="1"/>
</dbReference>
<dbReference type="STRING" id="1280953.HOC_17761"/>
<dbReference type="eggNOG" id="COG0664">
    <property type="taxonomic scope" value="Bacteria"/>
</dbReference>
<keyword evidence="3" id="KW-0804">Transcription</keyword>
<dbReference type="PATRIC" id="fig|1280953.3.peg.3554"/>